<reference evidence="2 3" key="1">
    <citation type="submission" date="2014-04" db="EMBL/GenBank/DDBJ databases">
        <authorList>
            <consortium name="DOE Joint Genome Institute"/>
            <person name="Kuo A."/>
            <person name="Tarkka M."/>
            <person name="Buscot F."/>
            <person name="Kohler A."/>
            <person name="Nagy L.G."/>
            <person name="Floudas D."/>
            <person name="Copeland A."/>
            <person name="Barry K.W."/>
            <person name="Cichocki N."/>
            <person name="Veneault-Fourrey C."/>
            <person name="LaButti K."/>
            <person name="Lindquist E.A."/>
            <person name="Lipzen A."/>
            <person name="Lundell T."/>
            <person name="Morin E."/>
            <person name="Murat C."/>
            <person name="Sun H."/>
            <person name="Tunlid A."/>
            <person name="Henrissat B."/>
            <person name="Grigoriev I.V."/>
            <person name="Hibbett D.S."/>
            <person name="Martin F."/>
            <person name="Nordberg H.P."/>
            <person name="Cantor M.N."/>
            <person name="Hua S.X."/>
        </authorList>
    </citation>
    <scope>NUCLEOTIDE SEQUENCE [LARGE SCALE GENOMIC DNA]</scope>
    <source>
        <strain evidence="2 3">F 1598</strain>
    </source>
</reference>
<dbReference type="HOGENOM" id="CLU_065837_0_0_1"/>
<proteinExistence type="predicted"/>
<evidence type="ECO:0000313" key="3">
    <source>
        <dbReference type="Proteomes" id="UP000054166"/>
    </source>
</evidence>
<protein>
    <submittedName>
        <fullName evidence="2">Uncharacterized protein</fullName>
    </submittedName>
</protein>
<dbReference type="AlphaFoldDB" id="A0A0C3GKL6"/>
<dbReference type="InParanoid" id="A0A0C3GKL6"/>
<feature type="region of interest" description="Disordered" evidence="1">
    <location>
        <begin position="63"/>
        <end position="110"/>
    </location>
</feature>
<keyword evidence="3" id="KW-1185">Reference proteome</keyword>
<feature type="region of interest" description="Disordered" evidence="1">
    <location>
        <begin position="1"/>
        <end position="49"/>
    </location>
</feature>
<dbReference type="EMBL" id="KN832972">
    <property type="protein sequence ID" value="KIM91146.1"/>
    <property type="molecule type" value="Genomic_DNA"/>
</dbReference>
<feature type="compositionally biased region" description="Low complexity" evidence="1">
    <location>
        <begin position="64"/>
        <end position="75"/>
    </location>
</feature>
<feature type="compositionally biased region" description="Polar residues" evidence="1">
    <location>
        <begin position="271"/>
        <end position="281"/>
    </location>
</feature>
<reference evidence="3" key="2">
    <citation type="submission" date="2015-01" db="EMBL/GenBank/DDBJ databases">
        <title>Evolutionary Origins and Diversification of the Mycorrhizal Mutualists.</title>
        <authorList>
            <consortium name="DOE Joint Genome Institute"/>
            <consortium name="Mycorrhizal Genomics Consortium"/>
            <person name="Kohler A."/>
            <person name="Kuo A."/>
            <person name="Nagy L.G."/>
            <person name="Floudas D."/>
            <person name="Copeland A."/>
            <person name="Barry K.W."/>
            <person name="Cichocki N."/>
            <person name="Veneault-Fourrey C."/>
            <person name="LaButti K."/>
            <person name="Lindquist E.A."/>
            <person name="Lipzen A."/>
            <person name="Lundell T."/>
            <person name="Morin E."/>
            <person name="Murat C."/>
            <person name="Riley R."/>
            <person name="Ohm R."/>
            <person name="Sun H."/>
            <person name="Tunlid A."/>
            <person name="Henrissat B."/>
            <person name="Grigoriev I.V."/>
            <person name="Hibbett D.S."/>
            <person name="Martin F."/>
        </authorList>
    </citation>
    <scope>NUCLEOTIDE SEQUENCE [LARGE SCALE GENOMIC DNA]</scope>
    <source>
        <strain evidence="3">F 1598</strain>
    </source>
</reference>
<gene>
    <name evidence="2" type="ORF">PILCRDRAFT_811644</name>
</gene>
<evidence type="ECO:0000313" key="2">
    <source>
        <dbReference type="EMBL" id="KIM91146.1"/>
    </source>
</evidence>
<dbReference type="OrthoDB" id="3211926at2759"/>
<evidence type="ECO:0000256" key="1">
    <source>
        <dbReference type="SAM" id="MobiDB-lite"/>
    </source>
</evidence>
<feature type="compositionally biased region" description="Polar residues" evidence="1">
    <location>
        <begin position="97"/>
        <end position="110"/>
    </location>
</feature>
<feature type="region of interest" description="Disordered" evidence="1">
    <location>
        <begin position="269"/>
        <end position="346"/>
    </location>
</feature>
<dbReference type="Proteomes" id="UP000054166">
    <property type="component" value="Unassembled WGS sequence"/>
</dbReference>
<name>A0A0C3GKL6_PILCF</name>
<feature type="compositionally biased region" description="Acidic residues" evidence="1">
    <location>
        <begin position="330"/>
        <end position="346"/>
    </location>
</feature>
<feature type="compositionally biased region" description="Basic and acidic residues" evidence="1">
    <location>
        <begin position="318"/>
        <end position="329"/>
    </location>
</feature>
<accession>A0A0C3GKL6</accession>
<organism evidence="2 3">
    <name type="scientific">Piloderma croceum (strain F 1598)</name>
    <dbReference type="NCBI Taxonomy" id="765440"/>
    <lineage>
        <taxon>Eukaryota</taxon>
        <taxon>Fungi</taxon>
        <taxon>Dikarya</taxon>
        <taxon>Basidiomycota</taxon>
        <taxon>Agaricomycotina</taxon>
        <taxon>Agaricomycetes</taxon>
        <taxon>Agaricomycetidae</taxon>
        <taxon>Atheliales</taxon>
        <taxon>Atheliaceae</taxon>
        <taxon>Piloderma</taxon>
    </lineage>
</organism>
<sequence>MRRPGPLQELPLEHFLPPNPNLPKSPSKLARGSKRPISPGAPSTFSPAKRRILNEEGIFWTRKSPVSASARSPARFGDVVQGPDSPARKLDFGLPKNHSQSTAGSSTLVNSAASSQCEDVVLDTTPKRNPVSTKRLAPSPELLPKSVSAPIASSSSYSFDSTLELDDYFSPHLPTMIPRELPALPDRQSVHYPGFDVCSDTHIPLLRARSASVSSVEPLAELKRDKEACKENLAPRRKAKKAATAPDSSELTKAGLLSTVARQMEIERVGKSQSTPVTPSKLSLRERESTITPTPQRYGPAFMRDLATPYRMTPASNQKERKERRKMLEDEVDDAGVEEDACDDIL</sequence>